<reference evidence="1" key="1">
    <citation type="submission" date="2021-02" db="EMBL/GenBank/DDBJ databases">
        <authorList>
            <person name="Nowell W R."/>
        </authorList>
    </citation>
    <scope>NUCLEOTIDE SEQUENCE</scope>
</reference>
<comment type="caution">
    <text evidence="1">The sequence shown here is derived from an EMBL/GenBank/DDBJ whole genome shotgun (WGS) entry which is preliminary data.</text>
</comment>
<proteinExistence type="predicted"/>
<accession>A0A821BC71</accession>
<name>A0A821BC71_9BILA</name>
<evidence type="ECO:0000313" key="2">
    <source>
        <dbReference type="Proteomes" id="UP000663848"/>
    </source>
</evidence>
<evidence type="ECO:0000313" key="1">
    <source>
        <dbReference type="EMBL" id="CAF4589865.1"/>
    </source>
</evidence>
<organism evidence="1 2">
    <name type="scientific">Rotaria socialis</name>
    <dbReference type="NCBI Taxonomy" id="392032"/>
    <lineage>
        <taxon>Eukaryota</taxon>
        <taxon>Metazoa</taxon>
        <taxon>Spiralia</taxon>
        <taxon>Gnathifera</taxon>
        <taxon>Rotifera</taxon>
        <taxon>Eurotatoria</taxon>
        <taxon>Bdelloidea</taxon>
        <taxon>Philodinida</taxon>
        <taxon>Philodinidae</taxon>
        <taxon>Rotaria</taxon>
    </lineage>
</organism>
<protein>
    <submittedName>
        <fullName evidence="1">Uncharacterized protein</fullName>
    </submittedName>
</protein>
<gene>
    <name evidence="1" type="ORF">QYT958_LOCUS10827</name>
</gene>
<dbReference type="EMBL" id="CAJOBR010001230">
    <property type="protein sequence ID" value="CAF4589865.1"/>
    <property type="molecule type" value="Genomic_DNA"/>
</dbReference>
<dbReference type="Proteomes" id="UP000663848">
    <property type="component" value="Unassembled WGS sequence"/>
</dbReference>
<dbReference type="AlphaFoldDB" id="A0A821BC71"/>
<sequence length="117" mass="13601">MVTMKGKCAEHRTNNAAWQLGSINNDVENGLQVCKDESSTEYEEMVKHLKSTPGKGISCMLSQMRLDTHVWEYKLPYNKRVLYILDDSRHRVMIGYAGQHLNKRRTDKKIQQLVKMC</sequence>